<dbReference type="OrthoDB" id="296767at2759"/>
<organism evidence="2 3">
    <name type="scientific">Torulaspora delbrueckii</name>
    <name type="common">Yeast</name>
    <name type="synonym">Candida colliculosa</name>
    <dbReference type="NCBI Taxonomy" id="4950"/>
    <lineage>
        <taxon>Eukaryota</taxon>
        <taxon>Fungi</taxon>
        <taxon>Dikarya</taxon>
        <taxon>Ascomycota</taxon>
        <taxon>Saccharomycotina</taxon>
        <taxon>Saccharomycetes</taxon>
        <taxon>Saccharomycetales</taxon>
        <taxon>Saccharomycetaceae</taxon>
        <taxon>Torulaspora</taxon>
    </lineage>
</organism>
<dbReference type="InterPro" id="IPR013887">
    <property type="entry name" value="UPF0592"/>
</dbReference>
<evidence type="ECO:0000313" key="2">
    <source>
        <dbReference type="EMBL" id="CCE92346.1"/>
    </source>
</evidence>
<dbReference type="InParanoid" id="G8ZUQ2"/>
<reference evidence="2 3" key="1">
    <citation type="journal article" date="2011" name="Proc. Natl. Acad. Sci. U.S.A.">
        <title>Evolutionary erosion of yeast sex chromosomes by mating-type switching accidents.</title>
        <authorList>
            <person name="Gordon J.L."/>
            <person name="Armisen D."/>
            <person name="Proux-Wera E."/>
            <person name="Oheigeartaigh S.S."/>
            <person name="Byrne K.P."/>
            <person name="Wolfe K.H."/>
        </authorList>
    </citation>
    <scope>NUCLEOTIDE SEQUENCE [LARGE SCALE GENOMIC DNA]</scope>
    <source>
        <strain evidence="3">ATCC 10662 / CBS 1146 / NBRC 0425 / NCYC 2629 / NRRL Y-866</strain>
    </source>
</reference>
<gene>
    <name evidence="2" type="primary">TDEL0E01030</name>
    <name evidence="2" type="ORF">TDEL_0E01030</name>
</gene>
<dbReference type="AlphaFoldDB" id="G8ZUQ2"/>
<dbReference type="EMBL" id="HE616746">
    <property type="protein sequence ID" value="CCE92346.1"/>
    <property type="molecule type" value="Genomic_DNA"/>
</dbReference>
<evidence type="ECO:0000256" key="1">
    <source>
        <dbReference type="SAM" id="MobiDB-lite"/>
    </source>
</evidence>
<feature type="compositionally biased region" description="Polar residues" evidence="1">
    <location>
        <begin position="705"/>
        <end position="715"/>
    </location>
</feature>
<dbReference type="Pfam" id="PF08578">
    <property type="entry name" value="DUF1765"/>
    <property type="match status" value="1"/>
</dbReference>
<proteinExistence type="predicted"/>
<feature type="region of interest" description="Disordered" evidence="1">
    <location>
        <begin position="727"/>
        <end position="822"/>
    </location>
</feature>
<feature type="compositionally biased region" description="Polar residues" evidence="1">
    <location>
        <begin position="749"/>
        <end position="799"/>
    </location>
</feature>
<accession>G8ZUQ2</accession>
<dbReference type="GO" id="GO:0007232">
    <property type="term" value="P:osmosensory signaling pathway via Sho1 osmosensor"/>
    <property type="evidence" value="ECO:0007669"/>
    <property type="project" value="EnsemblFungi"/>
</dbReference>
<dbReference type="eggNOG" id="ENOG502QQ52">
    <property type="taxonomic scope" value="Eukaryota"/>
</dbReference>
<dbReference type="KEGG" id="tdl:TDEL_0E01030"/>
<dbReference type="HOGENOM" id="CLU_006978_0_0_1"/>
<name>G8ZUQ2_TORDE</name>
<dbReference type="Proteomes" id="UP000005627">
    <property type="component" value="Chromosome 5"/>
</dbReference>
<protein>
    <submittedName>
        <fullName evidence="2">Uncharacterized protein</fullName>
    </submittedName>
</protein>
<sequence>MPLEDKNGGVFKLESESTKISGSSTRTAASQSENSQEAKLFKFLNQFIVLVSNDGVGETGERSKVNDKYISNYLRLNLLSYLRQLQQYPRRVGSHREALIQWWVTLLNFLNSDLVSDEIRSQNPSGPVLSFPDPFLSIETVSVCLECVSRLMSSLMILPMHDVQQTETFSHHILLTIHFVTNRLILNSKHTRQLTDSQGSPKFLHFLNSYSSLLRSFLGKLNAYAFFYLPDEFHYDTQILLAVTPAISFQECVGESLFIWKRRCYRIQDEQDQRIKPEDVETRDTRFFKIIISYMKNDSVFMAFYWHYWYIILRFIASSKKNNISESDLDAISGSALLIKHVTYSFLSRDFGKFNRFIRSSSSSKSAINNSFNDTVTMPDSNTAANDTVLTTEMINEFVFTHFSILRMWECLRSLSGCFPNDPSMTSLLSLHDSSQLEFIVKIPAYDSNIANVVFNKILQFVIFQFESSLSGQFLHWDTWCDGILSMLRTLNSNCQVVALVCLFNNWAHLSSQGRDKVTSHLLGELWLPLTLECDFQLSKVIFFKLLVFCIVPTLDNFTRSLLKEKLQQMHGELLFIKSTIDDLSWEDEHDVLSFYGNKKFSLLPNNPLKEQDLIYRAERETRSKVRKRSQNFSSVVEVANVRPSLVLRNGKYPYDVFDEIVTKAALLVAEKRRKGSNSPLPAVAECVSKKEDSSNALGKDNPKRSPSISSTIGSWFSRLSNNTDSCIKKLGPSPHNASEDSLTKHKSGISNPKDTGLGTTPSTDMLSMYSTVSSLATGRTNPSDDQLSNVDKQTSSCPTPVEQRVETSADRHTKTQKKKKKLLSPVELKYTAGIADKQTIIFLFKMIIVPCESIMKKIEKANVSWSVVTAKTYDKPLPTPDDSAMETFIEDMKSQSLESLENVNKQLGQLALGQSSNESTLDSCEASCPQINDLFPHPDYSILVGAGNLDEEALTSDSEALLRFMNNQATSVPSSVLGDGNQSEGRSLLGLNKMYLKTRAKKLSNLLRMFNQTADEYQQFMNFLDHDSVFLEFEVKVNPMLFATQEQYKRT</sequence>
<feature type="region of interest" description="Disordered" evidence="1">
    <location>
        <begin position="677"/>
        <end position="715"/>
    </location>
</feature>
<evidence type="ECO:0000313" key="3">
    <source>
        <dbReference type="Proteomes" id="UP000005627"/>
    </source>
</evidence>
<dbReference type="RefSeq" id="XP_003681557.1">
    <property type="nucleotide sequence ID" value="XM_003681509.1"/>
</dbReference>
<dbReference type="GeneID" id="11503747"/>
<keyword evidence="3" id="KW-1185">Reference proteome</keyword>
<feature type="compositionally biased region" description="Basic and acidic residues" evidence="1">
    <location>
        <begin position="804"/>
        <end position="814"/>
    </location>
</feature>
<dbReference type="GO" id="GO:0005078">
    <property type="term" value="F:MAP-kinase scaffold activity"/>
    <property type="evidence" value="ECO:0007669"/>
    <property type="project" value="EnsemblFungi"/>
</dbReference>
<dbReference type="FunCoup" id="G8ZUQ2">
    <property type="interactions" value="124"/>
</dbReference>